<dbReference type="Proteomes" id="UP000479190">
    <property type="component" value="Unassembled WGS sequence"/>
</dbReference>
<organism evidence="1 2">
    <name type="scientific">Trichogramma brassicae</name>
    <dbReference type="NCBI Taxonomy" id="86971"/>
    <lineage>
        <taxon>Eukaryota</taxon>
        <taxon>Metazoa</taxon>
        <taxon>Ecdysozoa</taxon>
        <taxon>Arthropoda</taxon>
        <taxon>Hexapoda</taxon>
        <taxon>Insecta</taxon>
        <taxon>Pterygota</taxon>
        <taxon>Neoptera</taxon>
        <taxon>Endopterygota</taxon>
        <taxon>Hymenoptera</taxon>
        <taxon>Apocrita</taxon>
        <taxon>Proctotrupomorpha</taxon>
        <taxon>Chalcidoidea</taxon>
        <taxon>Trichogrammatidae</taxon>
        <taxon>Trichogramma</taxon>
    </lineage>
</organism>
<accession>A0A6H5HUM3</accession>
<feature type="non-terminal residue" evidence="1">
    <location>
        <position position="93"/>
    </location>
</feature>
<name>A0A6H5HUM3_9HYME</name>
<gene>
    <name evidence="1" type="ORF">TBRA_LOCUS232</name>
</gene>
<reference evidence="1 2" key="1">
    <citation type="submission" date="2020-02" db="EMBL/GenBank/DDBJ databases">
        <authorList>
            <person name="Ferguson B K."/>
        </authorList>
    </citation>
    <scope>NUCLEOTIDE SEQUENCE [LARGE SCALE GENOMIC DNA]</scope>
</reference>
<dbReference type="AlphaFoldDB" id="A0A6H5HUM3"/>
<evidence type="ECO:0000313" key="1">
    <source>
        <dbReference type="EMBL" id="CAB0028002.1"/>
    </source>
</evidence>
<protein>
    <submittedName>
        <fullName evidence="1">Uncharacterized protein</fullName>
    </submittedName>
</protein>
<keyword evidence="2" id="KW-1185">Reference proteome</keyword>
<feature type="non-terminal residue" evidence="1">
    <location>
        <position position="1"/>
    </location>
</feature>
<proteinExistence type="predicted"/>
<evidence type="ECO:0000313" key="2">
    <source>
        <dbReference type="Proteomes" id="UP000479190"/>
    </source>
</evidence>
<sequence>MSTATLGNHVCYRDVGFGGTWCRLVVKFNDLHAVTLKPKECSRGLDKLLLIQKFYKISASSMILFGQSTKSKWPKTIITSHSPIQPTPDSNQS</sequence>
<dbReference type="EMBL" id="CADCXV010000057">
    <property type="protein sequence ID" value="CAB0028002.1"/>
    <property type="molecule type" value="Genomic_DNA"/>
</dbReference>